<name>A0AAN9EC04_CROPI</name>
<keyword evidence="1" id="KW-1133">Transmembrane helix</keyword>
<keyword evidence="3" id="KW-1185">Reference proteome</keyword>
<organism evidence="2 3">
    <name type="scientific">Crotalaria pallida</name>
    <name type="common">Smooth rattlebox</name>
    <name type="synonym">Crotalaria striata</name>
    <dbReference type="NCBI Taxonomy" id="3830"/>
    <lineage>
        <taxon>Eukaryota</taxon>
        <taxon>Viridiplantae</taxon>
        <taxon>Streptophyta</taxon>
        <taxon>Embryophyta</taxon>
        <taxon>Tracheophyta</taxon>
        <taxon>Spermatophyta</taxon>
        <taxon>Magnoliopsida</taxon>
        <taxon>eudicotyledons</taxon>
        <taxon>Gunneridae</taxon>
        <taxon>Pentapetalae</taxon>
        <taxon>rosids</taxon>
        <taxon>fabids</taxon>
        <taxon>Fabales</taxon>
        <taxon>Fabaceae</taxon>
        <taxon>Papilionoideae</taxon>
        <taxon>50 kb inversion clade</taxon>
        <taxon>genistoids sensu lato</taxon>
        <taxon>core genistoids</taxon>
        <taxon>Crotalarieae</taxon>
        <taxon>Crotalaria</taxon>
    </lineage>
</organism>
<protein>
    <submittedName>
        <fullName evidence="2">Uncharacterized protein</fullName>
    </submittedName>
</protein>
<evidence type="ECO:0000313" key="3">
    <source>
        <dbReference type="Proteomes" id="UP001372338"/>
    </source>
</evidence>
<reference evidence="2 3" key="1">
    <citation type="submission" date="2024-01" db="EMBL/GenBank/DDBJ databases">
        <title>The genomes of 5 underutilized Papilionoideae crops provide insights into root nodulation and disease resistanc.</title>
        <authorList>
            <person name="Yuan L."/>
        </authorList>
    </citation>
    <scope>NUCLEOTIDE SEQUENCE [LARGE SCALE GENOMIC DNA]</scope>
    <source>
        <strain evidence="2">ZHUSHIDOU_FW_LH</strain>
        <tissue evidence="2">Leaf</tissue>
    </source>
</reference>
<feature type="transmembrane region" description="Helical" evidence="1">
    <location>
        <begin position="84"/>
        <end position="107"/>
    </location>
</feature>
<feature type="transmembrane region" description="Helical" evidence="1">
    <location>
        <begin position="12"/>
        <end position="35"/>
    </location>
</feature>
<proteinExistence type="predicted"/>
<comment type="caution">
    <text evidence="2">The sequence shown here is derived from an EMBL/GenBank/DDBJ whole genome shotgun (WGS) entry which is preliminary data.</text>
</comment>
<gene>
    <name evidence="2" type="ORF">RIF29_37127</name>
</gene>
<evidence type="ECO:0000313" key="2">
    <source>
        <dbReference type="EMBL" id="KAK7252874.1"/>
    </source>
</evidence>
<evidence type="ECO:0000256" key="1">
    <source>
        <dbReference type="SAM" id="Phobius"/>
    </source>
</evidence>
<keyword evidence="1" id="KW-0472">Membrane</keyword>
<dbReference type="Proteomes" id="UP001372338">
    <property type="component" value="Unassembled WGS sequence"/>
</dbReference>
<dbReference type="AlphaFoldDB" id="A0AAN9EC04"/>
<keyword evidence="1" id="KW-0812">Transmembrane</keyword>
<dbReference type="EMBL" id="JAYWIO010000007">
    <property type="protein sequence ID" value="KAK7252874.1"/>
    <property type="molecule type" value="Genomic_DNA"/>
</dbReference>
<accession>A0AAN9EC04</accession>
<sequence>MPASLQLKLSGVTIFLIFLLDLWLNFFHLCCGYVNSTYDLMLLISFSEIQFFNRALCIYKERNPSKATGHAEHLWVTCLDNKSVLVLVLIKLITTTTLSFVYLALLFQQLIHGGVSYMHHYDSMVQRIAEIQELQINYVALDCLGFSYDILYMSRQSHDYVVMNNLEVSHVTPLFFSVH</sequence>